<dbReference type="InterPro" id="IPR001487">
    <property type="entry name" value="Bromodomain"/>
</dbReference>
<feature type="compositionally biased region" description="Basic and acidic residues" evidence="3">
    <location>
        <begin position="552"/>
        <end position="567"/>
    </location>
</feature>
<feature type="compositionally biased region" description="Acidic residues" evidence="3">
    <location>
        <begin position="219"/>
        <end position="230"/>
    </location>
</feature>
<accession>A0A8J4QUN8</accession>
<keyword evidence="6" id="KW-1185">Reference proteome</keyword>
<feature type="compositionally biased region" description="Polar residues" evidence="3">
    <location>
        <begin position="169"/>
        <end position="179"/>
    </location>
</feature>
<dbReference type="Gene3D" id="1.20.920.10">
    <property type="entry name" value="Bromodomain-like"/>
    <property type="match status" value="1"/>
</dbReference>
<reference evidence="5" key="1">
    <citation type="submission" date="2020-03" db="EMBL/GenBank/DDBJ databases">
        <title>Castanea mollissima Vanexum genome sequencing.</title>
        <authorList>
            <person name="Staton M."/>
        </authorList>
    </citation>
    <scope>NUCLEOTIDE SEQUENCE</scope>
    <source>
        <tissue evidence="5">Leaf</tissue>
    </source>
</reference>
<evidence type="ECO:0000256" key="1">
    <source>
        <dbReference type="ARBA" id="ARBA00023117"/>
    </source>
</evidence>
<dbReference type="SUPFAM" id="SSF47370">
    <property type="entry name" value="Bromodomain"/>
    <property type="match status" value="1"/>
</dbReference>
<feature type="compositionally biased region" description="Basic and acidic residues" evidence="3">
    <location>
        <begin position="435"/>
        <end position="445"/>
    </location>
</feature>
<evidence type="ECO:0000313" key="5">
    <source>
        <dbReference type="EMBL" id="KAF3958852.1"/>
    </source>
</evidence>
<dbReference type="CDD" id="cd04369">
    <property type="entry name" value="Bromodomain"/>
    <property type="match status" value="1"/>
</dbReference>
<proteinExistence type="predicted"/>
<feature type="region of interest" description="Disordered" evidence="3">
    <location>
        <begin position="419"/>
        <end position="455"/>
    </location>
</feature>
<feature type="compositionally biased region" description="Basic and acidic residues" evidence="3">
    <location>
        <begin position="603"/>
        <end position="629"/>
    </location>
</feature>
<feature type="compositionally biased region" description="Basic residues" evidence="3">
    <location>
        <begin position="514"/>
        <end position="531"/>
    </location>
</feature>
<gene>
    <name evidence="5" type="ORF">CMV_016280</name>
</gene>
<comment type="caution">
    <text evidence="5">The sequence shown here is derived from an EMBL/GenBank/DDBJ whole genome shotgun (WGS) entry which is preliminary data.</text>
</comment>
<keyword evidence="1 2" id="KW-0103">Bromodomain</keyword>
<dbReference type="CDD" id="cd00167">
    <property type="entry name" value="SANT"/>
    <property type="match status" value="1"/>
</dbReference>
<evidence type="ECO:0000256" key="3">
    <source>
        <dbReference type="SAM" id="MobiDB-lite"/>
    </source>
</evidence>
<evidence type="ECO:0000259" key="4">
    <source>
        <dbReference type="PROSITE" id="PS50014"/>
    </source>
</evidence>
<feature type="compositionally biased region" description="Basic and acidic residues" evidence="3">
    <location>
        <begin position="261"/>
        <end position="270"/>
    </location>
</feature>
<feature type="compositionally biased region" description="Basic and acidic residues" evidence="3">
    <location>
        <begin position="121"/>
        <end position="141"/>
    </location>
</feature>
<evidence type="ECO:0000256" key="2">
    <source>
        <dbReference type="PROSITE-ProRule" id="PRU00035"/>
    </source>
</evidence>
<feature type="compositionally biased region" description="Low complexity" evidence="3">
    <location>
        <begin position="271"/>
        <end position="283"/>
    </location>
</feature>
<feature type="region of interest" description="Disordered" evidence="3">
    <location>
        <begin position="504"/>
        <end position="694"/>
    </location>
</feature>
<organism evidence="5 6">
    <name type="scientific">Castanea mollissima</name>
    <name type="common">Chinese chestnut</name>
    <dbReference type="NCBI Taxonomy" id="60419"/>
    <lineage>
        <taxon>Eukaryota</taxon>
        <taxon>Viridiplantae</taxon>
        <taxon>Streptophyta</taxon>
        <taxon>Embryophyta</taxon>
        <taxon>Tracheophyta</taxon>
        <taxon>Spermatophyta</taxon>
        <taxon>Magnoliopsida</taxon>
        <taxon>eudicotyledons</taxon>
        <taxon>Gunneridae</taxon>
        <taxon>Pentapetalae</taxon>
        <taxon>rosids</taxon>
        <taxon>fabids</taxon>
        <taxon>Fagales</taxon>
        <taxon>Fagaceae</taxon>
        <taxon>Castanea</taxon>
    </lineage>
</organism>
<dbReference type="AlphaFoldDB" id="A0A8J4QUN8"/>
<dbReference type="InterPro" id="IPR001005">
    <property type="entry name" value="SANT/Myb"/>
</dbReference>
<feature type="compositionally biased region" description="Basic and acidic residues" evidence="3">
    <location>
        <begin position="181"/>
        <end position="208"/>
    </location>
</feature>
<dbReference type="PANTHER" id="PTHR37888:SF8">
    <property type="entry name" value="HISTONE-LYSINE N-METHYLTRANSFERASE, H3 LYSINE-79 SPECIFIC-LIKE"/>
    <property type="match status" value="1"/>
</dbReference>
<feature type="region of interest" description="Disordered" evidence="3">
    <location>
        <begin position="121"/>
        <end position="316"/>
    </location>
</feature>
<dbReference type="InterPro" id="IPR036427">
    <property type="entry name" value="Bromodomain-like_sf"/>
</dbReference>
<dbReference type="Pfam" id="PF00439">
    <property type="entry name" value="Bromodomain"/>
    <property type="match status" value="1"/>
</dbReference>
<sequence>MGREHGTSVQPWGTLEDLLLACAVIRHGTASWDSVAMELQNRSSSSAATAATATAMLGITPLYCKDKFDDLKRRFMARNDDESGRIAEELRRIRVEELKREVRRRDDSIVSLELKLKRLKEERDRSLKEESENVDLKKDLEGDAGETTPLPENLAVSGDISDDKENRSFNESNSTTQKGEGQARNDAVKVQIRPEPERNEPDPGRTESHPVLNGKVDANENEIQDDDEEAGEKRKLVGGIMVKPSRAGRLSESNEGLESVGESKREKETASKQSSDVQSSASLSRKKRRRKGSSSGGGSSSGEEPEVDEVSPATKRVSAVKSEPLIKLLGIIRSHRLGSVFERRLRSQESERYKNLIRQHMDLQTVQSRVDRGVYADNIHKFFRDLLLIFNNGVMFFRKSSPEHVAAQDLRTLVRKELRNKLRKPQPPPPHRKTVKLEPKHEPDSLPKPNNKPPTATLVACGKRSSMKVLTEGAHRKEDKREKEAVGVKPNVVINQKKNEGTFIKVSGEEKQGIRRKRTRERQGRRSRRTNNNKGGGEIKHEFGGNVLSSHDALELIKIEKKKESTVKKKKQGAVSFLKRMKQNSPSDQVTEDTDDGSEDDSIESKGEKEEEEKKSKGRKNEGRGERVTRSSTGGRGTKEENAKSKRGVGRPPKRPERPETVTVAAASGKRGRDNSESEVVGSASSRSRKRPRR</sequence>
<feature type="domain" description="Bromo" evidence="4">
    <location>
        <begin position="333"/>
        <end position="404"/>
    </location>
</feature>
<protein>
    <recommendedName>
        <fullName evidence="4">Bromo domain-containing protein</fullName>
    </recommendedName>
</protein>
<feature type="compositionally biased region" description="Acidic residues" evidence="3">
    <location>
        <begin position="590"/>
        <end position="602"/>
    </location>
</feature>
<dbReference type="SMART" id="SM00297">
    <property type="entry name" value="BROMO"/>
    <property type="match status" value="1"/>
</dbReference>
<dbReference type="PANTHER" id="PTHR37888">
    <property type="entry name" value="DNA-BINDING BROMODOMAIN-CONTAINING PROTEIN"/>
    <property type="match status" value="1"/>
</dbReference>
<evidence type="ECO:0000313" key="6">
    <source>
        <dbReference type="Proteomes" id="UP000737018"/>
    </source>
</evidence>
<dbReference type="Proteomes" id="UP000737018">
    <property type="component" value="Unassembled WGS sequence"/>
</dbReference>
<dbReference type="EMBL" id="JRKL02002463">
    <property type="protein sequence ID" value="KAF3958852.1"/>
    <property type="molecule type" value="Genomic_DNA"/>
</dbReference>
<dbReference type="OrthoDB" id="1742084at2759"/>
<dbReference type="PROSITE" id="PS50014">
    <property type="entry name" value="BROMODOMAIN_2"/>
    <property type="match status" value="1"/>
</dbReference>
<name>A0A8J4QUN8_9ROSI</name>